<dbReference type="GO" id="GO:0004540">
    <property type="term" value="F:RNA nuclease activity"/>
    <property type="evidence" value="ECO:0007669"/>
    <property type="project" value="InterPro"/>
</dbReference>
<evidence type="ECO:0000256" key="2">
    <source>
        <dbReference type="ARBA" id="ARBA00022649"/>
    </source>
</evidence>
<dbReference type="GO" id="GO:0016787">
    <property type="term" value="F:hydrolase activity"/>
    <property type="evidence" value="ECO:0007669"/>
    <property type="project" value="UniProtKB-KW"/>
</dbReference>
<dbReference type="EMBL" id="CP159373">
    <property type="protein sequence ID" value="XCN73727.1"/>
    <property type="molecule type" value="Genomic_DNA"/>
</dbReference>
<proteinExistence type="predicted"/>
<keyword evidence="1" id="KW-0597">Phosphoprotein</keyword>
<evidence type="ECO:0000256" key="5">
    <source>
        <dbReference type="ARBA" id="ARBA00022801"/>
    </source>
</evidence>
<dbReference type="Pfam" id="PF01934">
    <property type="entry name" value="HepT-like"/>
    <property type="match status" value="1"/>
</dbReference>
<evidence type="ECO:0000256" key="3">
    <source>
        <dbReference type="ARBA" id="ARBA00022722"/>
    </source>
</evidence>
<dbReference type="KEGG" id="eaj:Q3M24_02945"/>
<dbReference type="PANTHER" id="PTHR34139">
    <property type="entry name" value="UPF0331 PROTEIN MJ0127"/>
    <property type="match status" value="1"/>
</dbReference>
<dbReference type="GO" id="GO:0110001">
    <property type="term" value="C:toxin-antitoxin complex"/>
    <property type="evidence" value="ECO:0007669"/>
    <property type="project" value="InterPro"/>
</dbReference>
<name>A0AAU8LWY6_9BACT</name>
<keyword evidence="2" id="KW-1277">Toxin-antitoxin system</keyword>
<reference evidence="6" key="2">
    <citation type="submission" date="2024-06" db="EMBL/GenBank/DDBJ databases">
        <authorList>
            <person name="Plum-Jensen L.E."/>
            <person name="Schramm A."/>
            <person name="Marshall I.P.G."/>
        </authorList>
    </citation>
    <scope>NUCLEOTIDE SEQUENCE</scope>
    <source>
        <strain evidence="6">Rat1</strain>
    </source>
</reference>
<dbReference type="PANTHER" id="PTHR34139:SF1">
    <property type="entry name" value="RNASE MJ1380-RELATED"/>
    <property type="match status" value="1"/>
</dbReference>
<keyword evidence="4" id="KW-0547">Nucleotide-binding</keyword>
<dbReference type="AlphaFoldDB" id="A0AAU8LWY6"/>
<organism evidence="6">
    <name type="scientific">Candidatus Electrothrix aestuarii</name>
    <dbReference type="NCBI Taxonomy" id="3062594"/>
    <lineage>
        <taxon>Bacteria</taxon>
        <taxon>Pseudomonadati</taxon>
        <taxon>Thermodesulfobacteriota</taxon>
        <taxon>Desulfobulbia</taxon>
        <taxon>Desulfobulbales</taxon>
        <taxon>Desulfobulbaceae</taxon>
        <taxon>Candidatus Electrothrix</taxon>
    </lineage>
</organism>
<accession>A0AAU8LWY6</accession>
<evidence type="ECO:0000256" key="4">
    <source>
        <dbReference type="ARBA" id="ARBA00022741"/>
    </source>
</evidence>
<keyword evidence="3" id="KW-0540">Nuclease</keyword>
<evidence type="ECO:0000256" key="1">
    <source>
        <dbReference type="ARBA" id="ARBA00022553"/>
    </source>
</evidence>
<sequence>MKKSRYHEDYLEDIVEQIRLVRRFISGMTYEQFSADEKTVYAVIRAIEIIGEATKNIPEQVRRTQPAVPWREMAGMRDKLIHDYFGVNLGIVWKTATERLPELEPMIQEMLPTD</sequence>
<dbReference type="InterPro" id="IPR051813">
    <property type="entry name" value="HepT_RNase_toxin"/>
</dbReference>
<gene>
    <name evidence="6" type="ORF">Q3M24_02945</name>
</gene>
<keyword evidence="5" id="KW-0378">Hydrolase</keyword>
<protein>
    <submittedName>
        <fullName evidence="6">DUF86 domain-containing protein</fullName>
    </submittedName>
</protein>
<reference evidence="6" key="1">
    <citation type="journal article" date="2024" name="Syst. Appl. Microbiol.">
        <title>First single-strain enrichments of Electrothrix cable bacteria, description of E. aestuarii sp. nov. and E. rattekaaiensis sp. nov., and proposal of a cable bacteria taxonomy following the rules of the SeqCode.</title>
        <authorList>
            <person name="Plum-Jensen L.E."/>
            <person name="Schramm A."/>
            <person name="Marshall I.P.G."/>
        </authorList>
    </citation>
    <scope>NUCLEOTIDE SEQUENCE</scope>
    <source>
        <strain evidence="6">Rat1</strain>
    </source>
</reference>
<dbReference type="GO" id="GO:0000166">
    <property type="term" value="F:nucleotide binding"/>
    <property type="evidence" value="ECO:0007669"/>
    <property type="project" value="UniProtKB-KW"/>
</dbReference>
<dbReference type="InterPro" id="IPR008201">
    <property type="entry name" value="HepT-like"/>
</dbReference>
<evidence type="ECO:0000313" key="6">
    <source>
        <dbReference type="EMBL" id="XCN73727.1"/>
    </source>
</evidence>